<dbReference type="EMBL" id="LAZR01007275">
    <property type="protein sequence ID" value="KKM86321.1"/>
    <property type="molecule type" value="Genomic_DNA"/>
</dbReference>
<dbReference type="Pfam" id="PF04233">
    <property type="entry name" value="Phage_Mu_F"/>
    <property type="match status" value="1"/>
</dbReference>
<dbReference type="InterPro" id="IPR006528">
    <property type="entry name" value="Phage_head_morphogenesis_dom"/>
</dbReference>
<proteinExistence type="predicted"/>
<evidence type="ECO:0000313" key="2">
    <source>
        <dbReference type="EMBL" id="KKM86321.1"/>
    </source>
</evidence>
<comment type="caution">
    <text evidence="2">The sequence shown here is derived from an EMBL/GenBank/DDBJ whole genome shotgun (WGS) entry which is preliminary data.</text>
</comment>
<organism evidence="2">
    <name type="scientific">marine sediment metagenome</name>
    <dbReference type="NCBI Taxonomy" id="412755"/>
    <lineage>
        <taxon>unclassified sequences</taxon>
        <taxon>metagenomes</taxon>
        <taxon>ecological metagenomes</taxon>
    </lineage>
</organism>
<evidence type="ECO:0000259" key="1">
    <source>
        <dbReference type="Pfam" id="PF04233"/>
    </source>
</evidence>
<name>A0A0F9LGR5_9ZZZZ</name>
<feature type="domain" description="Phage head morphogenesis" evidence="1">
    <location>
        <begin position="198"/>
        <end position="320"/>
    </location>
</feature>
<protein>
    <recommendedName>
        <fullName evidence="1">Phage head morphogenesis domain-containing protein</fullName>
    </recommendedName>
</protein>
<gene>
    <name evidence="2" type="ORF">LCGC14_1280120</name>
</gene>
<dbReference type="AlphaFoldDB" id="A0A0F9LGR5"/>
<sequence>METVTSYPIIPVAVVPGLGQASFVFNNRRDPTRTTALRHAFASQMTKRFRHLRGLIWRAIVEEDVFGLLNPSEQDITVLQTPGFRRFAFPRSSEKVSQFMAWLQQQVDGGILQVSQFTQVGQAVEAAWTNVYIQDSYRRGVARARGQLRRGGFEGIPTIEETGGIGVSMANPFHIDRVGLLYTRTFNELKGITDAMSQHISRVLSQGIADGLHPRTLARQLNGVIRGTGGDLGLRDALGRFIPAERRAIILARTEIVRAHSEAQLQEFANWGVENVHVKAEWITAGDNRVCNQCANLEGSVFTIEQARGMLPLHAQCRCAWLPWKTGNPTREWNDLPAVRSGELPKLKDV</sequence>
<accession>A0A0F9LGR5</accession>
<dbReference type="NCBIfam" id="TIGR01641">
    <property type="entry name" value="phageSPP1_gp7"/>
    <property type="match status" value="1"/>
</dbReference>
<reference evidence="2" key="1">
    <citation type="journal article" date="2015" name="Nature">
        <title>Complex archaea that bridge the gap between prokaryotes and eukaryotes.</title>
        <authorList>
            <person name="Spang A."/>
            <person name="Saw J.H."/>
            <person name="Jorgensen S.L."/>
            <person name="Zaremba-Niedzwiedzka K."/>
            <person name="Martijn J."/>
            <person name="Lind A.E."/>
            <person name="van Eijk R."/>
            <person name="Schleper C."/>
            <person name="Guy L."/>
            <person name="Ettema T.J."/>
        </authorList>
    </citation>
    <scope>NUCLEOTIDE SEQUENCE</scope>
</reference>